<dbReference type="AlphaFoldDB" id="A0A7V2B1T4"/>
<dbReference type="EMBL" id="DSGB01000006">
    <property type="protein sequence ID" value="HER96705.1"/>
    <property type="molecule type" value="Genomic_DNA"/>
</dbReference>
<evidence type="ECO:0000256" key="1">
    <source>
        <dbReference type="SAM" id="Phobius"/>
    </source>
</evidence>
<organism evidence="2">
    <name type="scientific">Rhodothermus marinus</name>
    <name type="common">Rhodothermus obamensis</name>
    <dbReference type="NCBI Taxonomy" id="29549"/>
    <lineage>
        <taxon>Bacteria</taxon>
        <taxon>Pseudomonadati</taxon>
        <taxon>Rhodothermota</taxon>
        <taxon>Rhodothermia</taxon>
        <taxon>Rhodothermales</taxon>
        <taxon>Rhodothermaceae</taxon>
        <taxon>Rhodothermus</taxon>
    </lineage>
</organism>
<protein>
    <submittedName>
        <fullName evidence="2">Uncharacterized protein</fullName>
    </submittedName>
</protein>
<keyword evidence="1" id="KW-1133">Transmembrane helix</keyword>
<reference evidence="2" key="1">
    <citation type="journal article" date="2020" name="mSystems">
        <title>Genome- and Community-Level Interaction Insights into Carbon Utilization and Element Cycling Functions of Hydrothermarchaeota in Hydrothermal Sediment.</title>
        <authorList>
            <person name="Zhou Z."/>
            <person name="Liu Y."/>
            <person name="Xu W."/>
            <person name="Pan J."/>
            <person name="Luo Z.H."/>
            <person name="Li M."/>
        </authorList>
    </citation>
    <scope>NUCLEOTIDE SEQUENCE [LARGE SCALE GENOMIC DNA]</scope>
    <source>
        <strain evidence="2">SpSt-143</strain>
    </source>
</reference>
<keyword evidence="1" id="KW-0812">Transmembrane</keyword>
<comment type="caution">
    <text evidence="2">The sequence shown here is derived from an EMBL/GenBank/DDBJ whole genome shotgun (WGS) entry which is preliminary data.</text>
</comment>
<sequence length="99" mass="11011">MEVSWVDVVYGIGLGSLYHGLGFWWNGRGKGWPMARFVRWVLGGMALRLVGALTLIAVALKALKLQPELFLLGFGSVFVLGLIGEVGWWHRGASEKQRR</sequence>
<proteinExistence type="predicted"/>
<feature type="transmembrane region" description="Helical" evidence="1">
    <location>
        <begin position="69"/>
        <end position="89"/>
    </location>
</feature>
<keyword evidence="1" id="KW-0472">Membrane</keyword>
<name>A0A7V2B1T4_RHOMR</name>
<feature type="transmembrane region" description="Helical" evidence="1">
    <location>
        <begin position="37"/>
        <end position="63"/>
    </location>
</feature>
<gene>
    <name evidence="2" type="ORF">ENO59_09360</name>
</gene>
<feature type="transmembrane region" description="Helical" evidence="1">
    <location>
        <begin position="6"/>
        <end position="25"/>
    </location>
</feature>
<evidence type="ECO:0000313" key="2">
    <source>
        <dbReference type="EMBL" id="HER96705.1"/>
    </source>
</evidence>
<accession>A0A7V2B1T4</accession>